<proteinExistence type="predicted"/>
<accession>A0AA88ILY9</accession>
<name>A0AA88ILY9_CHASR</name>
<sequence>MKRSYKSLQETEEHRPKRPHKELEDAFNTMRKHSGSSEQLDLCDAEPSDVLPIYPVCVAQVGWGDGEEDQDDEANLLCSCCTAEGSIYQANHGSMLEYPVYVDKQRKMADCSIFRPVSPAVTPVTHGPSLFGPASSSVTPITSIMSSVGNPSGSSPVMDTCSAVSSMCSPTGSAWDTLRSTSGSPAGSDGDPVSAAAHLHLLGESLSLIGHHLQETNKMVSMSSSLSLLLDSLVCSLGPLICLTTQIPELKSCTQHALAPTLENIAYLMPGL</sequence>
<evidence type="ECO:0000313" key="2">
    <source>
        <dbReference type="EMBL" id="KAK2816907.1"/>
    </source>
</evidence>
<gene>
    <name evidence="2" type="ORF">Q5P01_025098</name>
</gene>
<reference evidence="2" key="1">
    <citation type="submission" date="2023-07" db="EMBL/GenBank/DDBJ databases">
        <title>Chromosome-level Genome Assembly of Striped Snakehead (Channa striata).</title>
        <authorList>
            <person name="Liu H."/>
        </authorList>
    </citation>
    <scope>NUCLEOTIDE SEQUENCE</scope>
    <source>
        <strain evidence="2">Gz</strain>
        <tissue evidence="2">Muscle</tissue>
    </source>
</reference>
<keyword evidence="3" id="KW-1185">Reference proteome</keyword>
<feature type="region of interest" description="Disordered" evidence="1">
    <location>
        <begin position="1"/>
        <end position="23"/>
    </location>
</feature>
<dbReference type="EMBL" id="JAUPFM010000021">
    <property type="protein sequence ID" value="KAK2816907.1"/>
    <property type="molecule type" value="Genomic_DNA"/>
</dbReference>
<protein>
    <submittedName>
        <fullName evidence="2">Uncharacterized protein</fullName>
    </submittedName>
</protein>
<comment type="caution">
    <text evidence="2">The sequence shown here is derived from an EMBL/GenBank/DDBJ whole genome shotgun (WGS) entry which is preliminary data.</text>
</comment>
<organism evidence="2 3">
    <name type="scientific">Channa striata</name>
    <name type="common">Snakehead murrel</name>
    <name type="synonym">Ophicephalus striatus</name>
    <dbReference type="NCBI Taxonomy" id="64152"/>
    <lineage>
        <taxon>Eukaryota</taxon>
        <taxon>Metazoa</taxon>
        <taxon>Chordata</taxon>
        <taxon>Craniata</taxon>
        <taxon>Vertebrata</taxon>
        <taxon>Euteleostomi</taxon>
        <taxon>Actinopterygii</taxon>
        <taxon>Neopterygii</taxon>
        <taxon>Teleostei</taxon>
        <taxon>Neoteleostei</taxon>
        <taxon>Acanthomorphata</taxon>
        <taxon>Anabantaria</taxon>
        <taxon>Anabantiformes</taxon>
        <taxon>Channoidei</taxon>
        <taxon>Channidae</taxon>
        <taxon>Channa</taxon>
    </lineage>
</organism>
<dbReference type="PANTHER" id="PTHR46584:SF1">
    <property type="entry name" value="HMG DOMAIN-CONTAINING PROTEIN 4"/>
    <property type="match status" value="1"/>
</dbReference>
<dbReference type="InterPro" id="IPR042477">
    <property type="entry name" value="HMGXB4"/>
</dbReference>
<dbReference type="PANTHER" id="PTHR46584">
    <property type="entry name" value="HMG DOMAIN-CONTAINING PROTEIN 4"/>
    <property type="match status" value="1"/>
</dbReference>
<dbReference type="Proteomes" id="UP001187415">
    <property type="component" value="Unassembled WGS sequence"/>
</dbReference>
<evidence type="ECO:0000256" key="1">
    <source>
        <dbReference type="SAM" id="MobiDB-lite"/>
    </source>
</evidence>
<evidence type="ECO:0000313" key="3">
    <source>
        <dbReference type="Proteomes" id="UP001187415"/>
    </source>
</evidence>
<dbReference type="AlphaFoldDB" id="A0AA88ILY9"/>